<evidence type="ECO:0000313" key="2">
    <source>
        <dbReference type="Proteomes" id="UP001189429"/>
    </source>
</evidence>
<name>A0ABN9TNF0_9DINO</name>
<keyword evidence="2" id="KW-1185">Reference proteome</keyword>
<gene>
    <name evidence="1" type="ORF">PCOR1329_LOCUS40413</name>
</gene>
<dbReference type="EMBL" id="CAUYUJ010014872">
    <property type="protein sequence ID" value="CAK0847121.1"/>
    <property type="molecule type" value="Genomic_DNA"/>
</dbReference>
<feature type="non-terminal residue" evidence="1">
    <location>
        <position position="97"/>
    </location>
</feature>
<sequence>ENDMFTKKKVFNNMLRTTPKTKQDDTYTQKKIHSRCQSQDLPRILHQAKQYLLPQLHQGYIDALQTLFDGKGILLQVSVSSTSVSWLRQRSTGAWKY</sequence>
<comment type="caution">
    <text evidence="1">The sequence shown here is derived from an EMBL/GenBank/DDBJ whole genome shotgun (WGS) entry which is preliminary data.</text>
</comment>
<accession>A0ABN9TNF0</accession>
<proteinExistence type="predicted"/>
<reference evidence="1" key="1">
    <citation type="submission" date="2023-10" db="EMBL/GenBank/DDBJ databases">
        <authorList>
            <person name="Chen Y."/>
            <person name="Shah S."/>
            <person name="Dougan E. K."/>
            <person name="Thang M."/>
            <person name="Chan C."/>
        </authorList>
    </citation>
    <scope>NUCLEOTIDE SEQUENCE [LARGE SCALE GENOMIC DNA]</scope>
</reference>
<protein>
    <submittedName>
        <fullName evidence="1">Uncharacterized protein</fullName>
    </submittedName>
</protein>
<feature type="non-terminal residue" evidence="1">
    <location>
        <position position="1"/>
    </location>
</feature>
<organism evidence="1 2">
    <name type="scientific">Prorocentrum cordatum</name>
    <dbReference type="NCBI Taxonomy" id="2364126"/>
    <lineage>
        <taxon>Eukaryota</taxon>
        <taxon>Sar</taxon>
        <taxon>Alveolata</taxon>
        <taxon>Dinophyceae</taxon>
        <taxon>Prorocentrales</taxon>
        <taxon>Prorocentraceae</taxon>
        <taxon>Prorocentrum</taxon>
    </lineage>
</organism>
<evidence type="ECO:0000313" key="1">
    <source>
        <dbReference type="EMBL" id="CAK0847121.1"/>
    </source>
</evidence>
<dbReference type="Proteomes" id="UP001189429">
    <property type="component" value="Unassembled WGS sequence"/>
</dbReference>